<dbReference type="PANTHER" id="PTHR19920:SF0">
    <property type="entry name" value="CYTOSOLIC IRON-SULFUR PROTEIN ASSEMBLY PROTEIN CIAO1-RELATED"/>
    <property type="match status" value="1"/>
</dbReference>
<dbReference type="InParanoid" id="A0DDL7"/>
<dbReference type="PANTHER" id="PTHR19920">
    <property type="entry name" value="WD40 PROTEIN CIAO1"/>
    <property type="match status" value="1"/>
</dbReference>
<dbReference type="SMART" id="SM00320">
    <property type="entry name" value="WD40"/>
    <property type="match status" value="2"/>
</dbReference>
<proteinExistence type="predicted"/>
<dbReference type="PROSITE" id="PS50082">
    <property type="entry name" value="WD_REPEATS_2"/>
    <property type="match status" value="1"/>
</dbReference>
<dbReference type="eggNOG" id="KOG0645">
    <property type="taxonomic scope" value="Eukaryota"/>
</dbReference>
<feature type="repeat" description="WD" evidence="1">
    <location>
        <begin position="14"/>
        <end position="45"/>
    </location>
</feature>
<dbReference type="KEGG" id="ptm:GSPATT00039441001"/>
<dbReference type="InterPro" id="IPR036322">
    <property type="entry name" value="WD40_repeat_dom_sf"/>
</dbReference>
<dbReference type="EMBL" id="CT868393">
    <property type="protein sequence ID" value="CAK81134.1"/>
    <property type="molecule type" value="Genomic_DNA"/>
</dbReference>
<keyword evidence="3" id="KW-1185">Reference proteome</keyword>
<protein>
    <submittedName>
        <fullName evidence="2">Uncharacterized protein</fullName>
    </submittedName>
</protein>
<evidence type="ECO:0000313" key="2">
    <source>
        <dbReference type="EMBL" id="CAK81134.1"/>
    </source>
</evidence>
<dbReference type="InterPro" id="IPR015943">
    <property type="entry name" value="WD40/YVTN_repeat-like_dom_sf"/>
</dbReference>
<dbReference type="GeneID" id="5034317"/>
<dbReference type="RefSeq" id="XP_001448531.1">
    <property type="nucleotide sequence ID" value="XM_001448494.1"/>
</dbReference>
<reference evidence="2 3" key="1">
    <citation type="journal article" date="2006" name="Nature">
        <title>Global trends of whole-genome duplications revealed by the ciliate Paramecium tetraurelia.</title>
        <authorList>
            <consortium name="Genoscope"/>
            <person name="Aury J.-M."/>
            <person name="Jaillon O."/>
            <person name="Duret L."/>
            <person name="Noel B."/>
            <person name="Jubin C."/>
            <person name="Porcel B.M."/>
            <person name="Segurens B."/>
            <person name="Daubin V."/>
            <person name="Anthouard V."/>
            <person name="Aiach N."/>
            <person name="Arnaiz O."/>
            <person name="Billaut A."/>
            <person name="Beisson J."/>
            <person name="Blanc I."/>
            <person name="Bouhouche K."/>
            <person name="Camara F."/>
            <person name="Duharcourt S."/>
            <person name="Guigo R."/>
            <person name="Gogendeau D."/>
            <person name="Katinka M."/>
            <person name="Keller A.-M."/>
            <person name="Kissmehl R."/>
            <person name="Klotz C."/>
            <person name="Koll F."/>
            <person name="Le Moue A."/>
            <person name="Lepere C."/>
            <person name="Malinsky S."/>
            <person name="Nowacki M."/>
            <person name="Nowak J.K."/>
            <person name="Plattner H."/>
            <person name="Poulain J."/>
            <person name="Ruiz F."/>
            <person name="Serrano V."/>
            <person name="Zagulski M."/>
            <person name="Dessen P."/>
            <person name="Betermier M."/>
            <person name="Weissenbach J."/>
            <person name="Scarpelli C."/>
            <person name="Schachter V."/>
            <person name="Sperling L."/>
            <person name="Meyer E."/>
            <person name="Cohen J."/>
            <person name="Wincker P."/>
        </authorList>
    </citation>
    <scope>NUCLEOTIDE SEQUENCE [LARGE SCALE GENOMIC DNA]</scope>
    <source>
        <strain evidence="2 3">Stock d4-2</strain>
    </source>
</reference>
<dbReference type="PROSITE" id="PS50294">
    <property type="entry name" value="WD_REPEATS_REGION"/>
    <property type="match status" value="1"/>
</dbReference>
<dbReference type="OMA" id="CKEELYI"/>
<keyword evidence="1" id="KW-0853">WD repeat</keyword>
<evidence type="ECO:0000256" key="1">
    <source>
        <dbReference type="PROSITE-ProRule" id="PRU00221"/>
    </source>
</evidence>
<accession>A0DDL7</accession>
<feature type="non-terminal residue" evidence="2">
    <location>
        <position position="1"/>
    </location>
</feature>
<organism evidence="2 3">
    <name type="scientific">Paramecium tetraurelia</name>
    <dbReference type="NCBI Taxonomy" id="5888"/>
    <lineage>
        <taxon>Eukaryota</taxon>
        <taxon>Sar</taxon>
        <taxon>Alveolata</taxon>
        <taxon>Ciliophora</taxon>
        <taxon>Intramacronucleata</taxon>
        <taxon>Oligohymenophorea</taxon>
        <taxon>Peniculida</taxon>
        <taxon>Parameciidae</taxon>
        <taxon>Paramecium</taxon>
    </lineage>
</organism>
<gene>
    <name evidence="2" type="ORF">GSPATT00039441001</name>
</gene>
<dbReference type="InterPro" id="IPR001680">
    <property type="entry name" value="WD40_rpt"/>
</dbReference>
<sequence>QAFGENQWNCQYCLNGHSSAIFCVLLNNTDDMIISGSYDKKIKFWMKQNQWLCQQTISDHSETIYSLSLNEQQNKLISCSKDSQIFIISKLDKLWSVTQKIKVDQYGQRLCFINDNLFAFQPFCKEELYIYEMDTNSKQFRKFKEYKVKCSFERCCCLFQQQYLKSKSLLVNKNGNFVNVMRIKDNGDFVTQQSIEFNSIIIYGQLSEDGEYLITYDEGSKEIQIRKYQEF</sequence>
<dbReference type="GO" id="GO:0016226">
    <property type="term" value="P:iron-sulfur cluster assembly"/>
    <property type="evidence" value="ECO:0000318"/>
    <property type="project" value="GO_Central"/>
</dbReference>
<dbReference type="Pfam" id="PF00400">
    <property type="entry name" value="WD40"/>
    <property type="match status" value="2"/>
</dbReference>
<dbReference type="GO" id="GO:0097361">
    <property type="term" value="C:cytosolic [4Fe-4S] assembly targeting complex"/>
    <property type="evidence" value="ECO:0000318"/>
    <property type="project" value="GO_Central"/>
</dbReference>
<dbReference type="AlphaFoldDB" id="A0DDL7"/>
<name>A0DDL7_PARTE</name>
<dbReference type="HOGENOM" id="CLU_019203_0_1_1"/>
<dbReference type="Proteomes" id="UP000000600">
    <property type="component" value="Unassembled WGS sequence"/>
</dbReference>
<dbReference type="STRING" id="5888.A0DDL7"/>
<evidence type="ECO:0000313" key="3">
    <source>
        <dbReference type="Proteomes" id="UP000000600"/>
    </source>
</evidence>
<dbReference type="OrthoDB" id="308556at2759"/>
<dbReference type="Gene3D" id="2.130.10.10">
    <property type="entry name" value="YVTN repeat-like/Quinoprotein amine dehydrogenase"/>
    <property type="match status" value="1"/>
</dbReference>
<dbReference type="SUPFAM" id="SSF50978">
    <property type="entry name" value="WD40 repeat-like"/>
    <property type="match status" value="1"/>
</dbReference>